<feature type="region of interest" description="Disordered" evidence="3">
    <location>
        <begin position="1"/>
        <end position="23"/>
    </location>
</feature>
<reference evidence="6" key="2">
    <citation type="submission" date="2020-09" db="EMBL/GenBank/DDBJ databases">
        <authorList>
            <person name="Sun Q."/>
            <person name="Ohkuma M."/>
        </authorList>
    </citation>
    <scope>NUCLEOTIDE SEQUENCE</scope>
    <source>
        <strain evidence="6">JCM 4637</strain>
    </source>
</reference>
<evidence type="ECO:0000256" key="1">
    <source>
        <dbReference type="ARBA" id="ARBA00022729"/>
    </source>
</evidence>
<feature type="domain" description="5'-Nucleotidase C-terminal" evidence="5">
    <location>
        <begin position="407"/>
        <end position="582"/>
    </location>
</feature>
<organism evidence="6 7">
    <name type="scientific">Streptomyces finlayi</name>
    <dbReference type="NCBI Taxonomy" id="67296"/>
    <lineage>
        <taxon>Bacteria</taxon>
        <taxon>Bacillati</taxon>
        <taxon>Actinomycetota</taxon>
        <taxon>Actinomycetes</taxon>
        <taxon>Kitasatosporales</taxon>
        <taxon>Streptomycetaceae</taxon>
        <taxon>Streptomyces</taxon>
    </lineage>
</organism>
<dbReference type="PANTHER" id="PTHR11575">
    <property type="entry name" value="5'-NUCLEOTIDASE-RELATED"/>
    <property type="match status" value="1"/>
</dbReference>
<dbReference type="InterPro" id="IPR036907">
    <property type="entry name" value="5'-Nucleotdase_C_sf"/>
</dbReference>
<evidence type="ECO:0000256" key="3">
    <source>
        <dbReference type="SAM" id="MobiDB-lite"/>
    </source>
</evidence>
<dbReference type="InterPro" id="IPR029052">
    <property type="entry name" value="Metallo-depent_PP-like"/>
</dbReference>
<dbReference type="InterPro" id="IPR004843">
    <property type="entry name" value="Calcineurin-like_PHP"/>
</dbReference>
<dbReference type="InterPro" id="IPR006179">
    <property type="entry name" value="5_nucleotidase/apyrase"/>
</dbReference>
<dbReference type="Pfam" id="PF02872">
    <property type="entry name" value="5_nucleotid_C"/>
    <property type="match status" value="1"/>
</dbReference>
<dbReference type="EMBL" id="BMVC01000007">
    <property type="protein sequence ID" value="GHC98287.1"/>
    <property type="molecule type" value="Genomic_DNA"/>
</dbReference>
<evidence type="ECO:0000313" key="7">
    <source>
        <dbReference type="Proteomes" id="UP000638353"/>
    </source>
</evidence>
<keyword evidence="2" id="KW-0547">Nucleotide-binding</keyword>
<proteinExistence type="inferred from homology"/>
<dbReference type="GO" id="GO:0030288">
    <property type="term" value="C:outer membrane-bounded periplasmic space"/>
    <property type="evidence" value="ECO:0007669"/>
    <property type="project" value="TreeGrafter"/>
</dbReference>
<dbReference type="GO" id="GO:0008768">
    <property type="term" value="F:UDP-sugar diphosphatase activity"/>
    <property type="evidence" value="ECO:0007669"/>
    <property type="project" value="TreeGrafter"/>
</dbReference>
<dbReference type="PRINTS" id="PR01607">
    <property type="entry name" value="APYRASEFAMLY"/>
</dbReference>
<keyword evidence="2" id="KW-0378">Hydrolase</keyword>
<reference evidence="6" key="1">
    <citation type="journal article" date="2014" name="Int. J. Syst. Evol. Microbiol.">
        <title>Complete genome sequence of Corynebacterium casei LMG S-19264T (=DSM 44701T), isolated from a smear-ripened cheese.</title>
        <authorList>
            <consortium name="US DOE Joint Genome Institute (JGI-PGF)"/>
            <person name="Walter F."/>
            <person name="Albersmeier A."/>
            <person name="Kalinowski J."/>
            <person name="Ruckert C."/>
        </authorList>
    </citation>
    <scope>NUCLEOTIDE SEQUENCE</scope>
    <source>
        <strain evidence="6">JCM 4637</strain>
    </source>
</reference>
<comment type="caution">
    <text evidence="6">The sequence shown here is derived from an EMBL/GenBank/DDBJ whole genome shotgun (WGS) entry which is preliminary data.</text>
</comment>
<dbReference type="SUPFAM" id="SSF56300">
    <property type="entry name" value="Metallo-dependent phosphatases"/>
    <property type="match status" value="1"/>
</dbReference>
<dbReference type="InterPro" id="IPR008334">
    <property type="entry name" value="5'-Nucleotdase_C"/>
</dbReference>
<dbReference type="Pfam" id="PF00149">
    <property type="entry name" value="Metallophos"/>
    <property type="match status" value="1"/>
</dbReference>
<dbReference type="Proteomes" id="UP000638353">
    <property type="component" value="Unassembled WGS sequence"/>
</dbReference>
<dbReference type="Gene3D" id="3.60.21.10">
    <property type="match status" value="1"/>
</dbReference>
<sequence length="669" mass="72084">MTQTRSRTAVNSRPRERSSHATGRRTFLTALGALATTTALGVPAYASDAARDAATADEYVDVQLLNICDLHGYLQGPTGSDAVVRGNGGTTYTVGGVAAMGTHLERLRTGRANSLFFAPGDLFSGWEFDAAAFSDEPTIEALNKLGLDFATAGNHEFDKAPANLLDHMEDGRAHPVVGRDTGFRDATGRRFRGADFRYYSANVVRTRTGRTVLPPYHVEYVRGPRGRRIPIGFIHLTVTGSELFPNSFHPGLRTLDQIATADRCARELKRRGVHAIVLSMHDGAVAGGDFNSGSNPSGPAYDLALKVSPDIDAIVCGHWHTRFTMMVPDPNGVPRPFVEAGFHGQVINEINLRLDPRTGRVVRELTVSTSHPNTRDVTPHPELKAIADYWAGQAATRERSRIAAQRAPFTRTRNALGQSTMGDLAADWALWAAQKPVPAYDDSNIHRHVPAQLALVPLAPTVGQSLVRGDLTPGPDGAVAFGQAWRAVGYGSPTVCVKVTGQQIHDALEQQWTKGPDGALRFAPLAVSGNVRYAFDASGAVGDRVDPADVTVDGAPLRPDRDYRLATSSYTLLGMDGYPALTAYREPYRHQRDFESFIAFVRERKTLTPSPLDRVRAKNTALRGPGVGEVVDPPVPVREDGTPLPPAVAAIVTAGGPHALRQGGHRPPC</sequence>
<dbReference type="AlphaFoldDB" id="A0A918WZM3"/>
<evidence type="ECO:0000259" key="5">
    <source>
        <dbReference type="Pfam" id="PF02872"/>
    </source>
</evidence>
<feature type="compositionally biased region" description="Polar residues" evidence="3">
    <location>
        <begin position="1"/>
        <end position="11"/>
    </location>
</feature>
<gene>
    <name evidence="6" type="ORF">GCM10010334_40650</name>
</gene>
<protein>
    <submittedName>
        <fullName evidence="6">5'-nucleotidase</fullName>
    </submittedName>
</protein>
<accession>A0A918WZM3</accession>
<dbReference type="InterPro" id="IPR006311">
    <property type="entry name" value="TAT_signal"/>
</dbReference>
<name>A0A918WZM3_9ACTN</name>
<dbReference type="RefSeq" id="WP_189824342.1">
    <property type="nucleotide sequence ID" value="NZ_BMVC01000007.1"/>
</dbReference>
<dbReference type="SUPFAM" id="SSF55816">
    <property type="entry name" value="5'-nucleotidase (syn. UDP-sugar hydrolase), C-terminal domain"/>
    <property type="match status" value="1"/>
</dbReference>
<dbReference type="PANTHER" id="PTHR11575:SF24">
    <property type="entry name" value="5'-NUCLEOTIDASE"/>
    <property type="match status" value="1"/>
</dbReference>
<dbReference type="GO" id="GO:0000166">
    <property type="term" value="F:nucleotide binding"/>
    <property type="evidence" value="ECO:0007669"/>
    <property type="project" value="UniProtKB-KW"/>
</dbReference>
<dbReference type="GO" id="GO:0009166">
    <property type="term" value="P:nucleotide catabolic process"/>
    <property type="evidence" value="ECO:0007669"/>
    <property type="project" value="InterPro"/>
</dbReference>
<feature type="domain" description="Calcineurin-like phosphoesterase" evidence="4">
    <location>
        <begin position="69"/>
        <end position="321"/>
    </location>
</feature>
<dbReference type="Gene3D" id="3.90.780.10">
    <property type="entry name" value="5'-Nucleotidase, C-terminal domain"/>
    <property type="match status" value="1"/>
</dbReference>
<keyword evidence="1" id="KW-0732">Signal</keyword>
<dbReference type="PROSITE" id="PS51318">
    <property type="entry name" value="TAT"/>
    <property type="match status" value="1"/>
</dbReference>
<comment type="similarity">
    <text evidence="2">Belongs to the 5'-nucleotidase family.</text>
</comment>
<dbReference type="GO" id="GO:0008253">
    <property type="term" value="F:5'-nucleotidase activity"/>
    <property type="evidence" value="ECO:0007669"/>
    <property type="project" value="TreeGrafter"/>
</dbReference>
<evidence type="ECO:0000313" key="6">
    <source>
        <dbReference type="EMBL" id="GHC98287.1"/>
    </source>
</evidence>
<evidence type="ECO:0000259" key="4">
    <source>
        <dbReference type="Pfam" id="PF00149"/>
    </source>
</evidence>
<evidence type="ECO:0000256" key="2">
    <source>
        <dbReference type="RuleBase" id="RU362119"/>
    </source>
</evidence>